<evidence type="ECO:0000259" key="14">
    <source>
        <dbReference type="Pfam" id="PF01490"/>
    </source>
</evidence>
<feature type="domain" description="Amino acid transporter transmembrane" evidence="14">
    <location>
        <begin position="34"/>
        <end position="260"/>
    </location>
</feature>
<dbReference type="Pfam" id="PF01490">
    <property type="entry name" value="Aa_trans"/>
    <property type="match status" value="2"/>
</dbReference>
<keyword evidence="8" id="KW-0029">Amino-acid transport</keyword>
<keyword evidence="7" id="KW-0769">Symport</keyword>
<feature type="transmembrane region" description="Helical" evidence="13">
    <location>
        <begin position="128"/>
        <end position="146"/>
    </location>
</feature>
<feature type="transmembrane region" description="Helical" evidence="13">
    <location>
        <begin position="64"/>
        <end position="90"/>
    </location>
</feature>
<evidence type="ECO:0000256" key="3">
    <source>
        <dbReference type="ARBA" id="ARBA00005590"/>
    </source>
</evidence>
<sequence length="491" mass="54230">MVENTFETNLSHRQGADSLIDSKYYDDDGRPKRTGGVWITSSHIITAVIGSGVVSLAWSIAQMGWVAGIVVMLFFSVVTWYTSLILADCYRTGDPITGPRNYTFMNAVSSILGGWNVTWCGIAQYSNLFGTAIGYTIGASISMMAIKRSNCFHDSKGADPCHVSANPFMIGFGIVQIFFSQIPNIHEIWWLSIVAAIMSYTYSTIALGLGIAKVAENRTFKGTLTGVSFGDVRKVWGIFQGLGNIAFAYSFSMILIEIQPNFFIYRKHELIILTTQDTIKSPPSEVKTIKKATNISILATTFFYLLCGCSGYAAFGDTVPGNVLTGLGFTNPYWLIDIGNAAIAIHLVGGYQVFVQPLFAFVEKEASKKWPKIDNKTFKIPIPGLSPYNLNLFRLVWRTVFVITTTVISMLIPFFNDVLGLIGALGFWPLTVYFPVEMYILQMKIPKWSRKWVFLQILSVLCLIVSAVATVGSVVGIILDLKDYKPFSVGS</sequence>
<evidence type="ECO:0000256" key="2">
    <source>
        <dbReference type="ARBA" id="ARBA00004236"/>
    </source>
</evidence>
<evidence type="ECO:0000256" key="6">
    <source>
        <dbReference type="ARBA" id="ARBA00022692"/>
    </source>
</evidence>
<feature type="transmembrane region" description="Helical" evidence="13">
    <location>
        <begin position="295"/>
        <end position="315"/>
    </location>
</feature>
<evidence type="ECO:0000313" key="16">
    <source>
        <dbReference type="Proteomes" id="UP000188354"/>
    </source>
</evidence>
<comment type="similarity">
    <text evidence="3">Belongs to the amino acid/polyamine transporter 2 family. Amino acid/auxin permease (AAAP) (TC 2.A.18.1) subfamily.</text>
</comment>
<feature type="transmembrane region" description="Helical" evidence="13">
    <location>
        <begin position="102"/>
        <end position="122"/>
    </location>
</feature>
<protein>
    <recommendedName>
        <fullName evidence="14">Amino acid transporter transmembrane domain-containing protein</fullName>
    </recommendedName>
</protein>
<feature type="transmembrane region" description="Helical" evidence="13">
    <location>
        <begin position="335"/>
        <end position="362"/>
    </location>
</feature>
<evidence type="ECO:0000256" key="7">
    <source>
        <dbReference type="ARBA" id="ARBA00022847"/>
    </source>
</evidence>
<dbReference type="InterPro" id="IPR013057">
    <property type="entry name" value="AA_transpt_TM"/>
</dbReference>
<comment type="subcellular location">
    <subcellularLocation>
        <location evidence="2">Cell membrane</location>
    </subcellularLocation>
    <subcellularLocation>
        <location evidence="1">Endomembrane system</location>
        <topology evidence="1">Multi-pass membrane protein</topology>
    </subcellularLocation>
</comment>
<evidence type="ECO:0000256" key="13">
    <source>
        <dbReference type="SAM" id="Phobius"/>
    </source>
</evidence>
<dbReference type="Proteomes" id="UP000188354">
    <property type="component" value="Chromosome LG15"/>
</dbReference>
<evidence type="ECO:0000256" key="10">
    <source>
        <dbReference type="ARBA" id="ARBA00023136"/>
    </source>
</evidence>
<evidence type="ECO:0000256" key="4">
    <source>
        <dbReference type="ARBA" id="ARBA00022448"/>
    </source>
</evidence>
<feature type="domain" description="Amino acid transporter transmembrane" evidence="14">
    <location>
        <begin position="271"/>
        <end position="478"/>
    </location>
</feature>
<dbReference type="GO" id="GO:0015293">
    <property type="term" value="F:symporter activity"/>
    <property type="evidence" value="ECO:0007669"/>
    <property type="project" value="UniProtKB-KW"/>
</dbReference>
<feature type="transmembrane region" description="Helical" evidence="13">
    <location>
        <begin position="188"/>
        <end position="215"/>
    </location>
</feature>
<keyword evidence="11" id="KW-0927">Auxin signaling pathway</keyword>
<name>A0A1J7G9J6_LUPAN</name>
<dbReference type="AlphaFoldDB" id="A0A1J7G9J6"/>
<dbReference type="PANTHER" id="PTHR48017">
    <property type="entry name" value="OS05G0424000 PROTEIN-RELATED"/>
    <property type="match status" value="1"/>
</dbReference>
<proteinExistence type="inferred from homology"/>
<feature type="transmembrane region" description="Helical" evidence="13">
    <location>
        <begin position="235"/>
        <end position="256"/>
    </location>
</feature>
<accession>A0A1J7G9J6</accession>
<feature type="transmembrane region" description="Helical" evidence="13">
    <location>
        <begin position="421"/>
        <end position="441"/>
    </location>
</feature>
<keyword evidence="4" id="KW-0813">Transport</keyword>
<keyword evidence="5" id="KW-1003">Cell membrane</keyword>
<comment type="function">
    <text evidence="12">Carrier protein involved in proton-driven auxin influx. Mediates the formation of auxin gradient from developing leaves (site of auxin biosynthesis) to tips by contributing to the loading of auxin in vascular tissues and facilitating acropetal (base to tip) auxin transport within inner tissues of the root apex, and basipetal (tip to base) auxin transport within outer tissues of the root apex. May be involved in lateral roots and nodules formation.</text>
</comment>
<keyword evidence="10 13" id="KW-0472">Membrane</keyword>
<gene>
    <name evidence="15" type="ORF">TanjilG_03587</name>
</gene>
<evidence type="ECO:0000256" key="12">
    <source>
        <dbReference type="ARBA" id="ARBA00045588"/>
    </source>
</evidence>
<evidence type="ECO:0000256" key="5">
    <source>
        <dbReference type="ARBA" id="ARBA00022475"/>
    </source>
</evidence>
<feature type="transmembrane region" description="Helical" evidence="13">
    <location>
        <begin position="453"/>
        <end position="479"/>
    </location>
</feature>
<reference evidence="15 16" key="1">
    <citation type="journal article" date="2017" name="Plant Biotechnol. J.">
        <title>A comprehensive draft genome sequence for lupin (Lupinus angustifolius), an emerging health food: insights into plant-microbe interactions and legume evolution.</title>
        <authorList>
            <person name="Hane J.K."/>
            <person name="Ming Y."/>
            <person name="Kamphuis L.G."/>
            <person name="Nelson M.N."/>
            <person name="Garg G."/>
            <person name="Atkins C.A."/>
            <person name="Bayer P.E."/>
            <person name="Bravo A."/>
            <person name="Bringans S."/>
            <person name="Cannon S."/>
            <person name="Edwards D."/>
            <person name="Foley R."/>
            <person name="Gao L.L."/>
            <person name="Harrison M.J."/>
            <person name="Huang W."/>
            <person name="Hurgobin B."/>
            <person name="Li S."/>
            <person name="Liu C.W."/>
            <person name="McGrath A."/>
            <person name="Morahan G."/>
            <person name="Murray J."/>
            <person name="Weller J."/>
            <person name="Jian J."/>
            <person name="Singh K.B."/>
        </authorList>
    </citation>
    <scope>NUCLEOTIDE SEQUENCE [LARGE SCALE GENOMIC DNA]</scope>
    <source>
        <strain evidence="16">cv. Tanjil</strain>
        <tissue evidence="15">Whole plant</tissue>
    </source>
</reference>
<dbReference type="OMA" id="WITSSHI"/>
<dbReference type="GO" id="GO:0006865">
    <property type="term" value="P:amino acid transport"/>
    <property type="evidence" value="ECO:0007669"/>
    <property type="project" value="UniProtKB-KW"/>
</dbReference>
<feature type="transmembrane region" description="Helical" evidence="13">
    <location>
        <begin position="37"/>
        <end position="58"/>
    </location>
</feature>
<feature type="transmembrane region" description="Helical" evidence="13">
    <location>
        <begin position="395"/>
        <end position="415"/>
    </location>
</feature>
<dbReference type="GO" id="GO:0009734">
    <property type="term" value="P:auxin-activated signaling pathway"/>
    <property type="evidence" value="ECO:0007669"/>
    <property type="project" value="UniProtKB-KW"/>
</dbReference>
<dbReference type="Gramene" id="OIV97013">
    <property type="protein sequence ID" value="OIV97013"/>
    <property type="gene ID" value="TanjilG_03587"/>
</dbReference>
<evidence type="ECO:0000256" key="8">
    <source>
        <dbReference type="ARBA" id="ARBA00022970"/>
    </source>
</evidence>
<keyword evidence="6 13" id="KW-0812">Transmembrane</keyword>
<dbReference type="STRING" id="3871.A0A1J7G9J6"/>
<dbReference type="GO" id="GO:0012505">
    <property type="term" value="C:endomembrane system"/>
    <property type="evidence" value="ECO:0007669"/>
    <property type="project" value="UniProtKB-SubCell"/>
</dbReference>
<keyword evidence="16" id="KW-1185">Reference proteome</keyword>
<evidence type="ECO:0000313" key="15">
    <source>
        <dbReference type="EMBL" id="OIV97013.1"/>
    </source>
</evidence>
<organism evidence="15 16">
    <name type="scientific">Lupinus angustifolius</name>
    <name type="common">Narrow-leaved blue lupine</name>
    <dbReference type="NCBI Taxonomy" id="3871"/>
    <lineage>
        <taxon>Eukaryota</taxon>
        <taxon>Viridiplantae</taxon>
        <taxon>Streptophyta</taxon>
        <taxon>Embryophyta</taxon>
        <taxon>Tracheophyta</taxon>
        <taxon>Spermatophyta</taxon>
        <taxon>Magnoliopsida</taxon>
        <taxon>eudicotyledons</taxon>
        <taxon>Gunneridae</taxon>
        <taxon>Pentapetalae</taxon>
        <taxon>rosids</taxon>
        <taxon>fabids</taxon>
        <taxon>Fabales</taxon>
        <taxon>Fabaceae</taxon>
        <taxon>Papilionoideae</taxon>
        <taxon>50 kb inversion clade</taxon>
        <taxon>genistoids sensu lato</taxon>
        <taxon>core genistoids</taxon>
        <taxon>Genisteae</taxon>
        <taxon>Lupinus</taxon>
    </lineage>
</organism>
<evidence type="ECO:0000256" key="9">
    <source>
        <dbReference type="ARBA" id="ARBA00022989"/>
    </source>
</evidence>
<dbReference type="EMBL" id="CM007375">
    <property type="protein sequence ID" value="OIV97013.1"/>
    <property type="molecule type" value="Genomic_DNA"/>
</dbReference>
<keyword evidence="9 13" id="KW-1133">Transmembrane helix</keyword>
<dbReference type="GO" id="GO:0005886">
    <property type="term" value="C:plasma membrane"/>
    <property type="evidence" value="ECO:0007669"/>
    <property type="project" value="UniProtKB-SubCell"/>
</dbReference>
<evidence type="ECO:0000256" key="1">
    <source>
        <dbReference type="ARBA" id="ARBA00004127"/>
    </source>
</evidence>
<evidence type="ECO:0000256" key="11">
    <source>
        <dbReference type="ARBA" id="ARBA00023294"/>
    </source>
</evidence>